<evidence type="ECO:0000256" key="1">
    <source>
        <dbReference type="SAM" id="MobiDB-lite"/>
    </source>
</evidence>
<feature type="region of interest" description="Disordered" evidence="1">
    <location>
        <begin position="40"/>
        <end position="106"/>
    </location>
</feature>
<dbReference type="Proteomes" id="UP000759537">
    <property type="component" value="Unassembled WGS sequence"/>
</dbReference>
<keyword evidence="3" id="KW-1185">Reference proteome</keyword>
<evidence type="ECO:0000313" key="3">
    <source>
        <dbReference type="Proteomes" id="UP000759537"/>
    </source>
</evidence>
<feature type="compositionally biased region" description="Low complexity" evidence="1">
    <location>
        <begin position="50"/>
        <end position="68"/>
    </location>
</feature>
<accession>A0A9P5MQS1</accession>
<comment type="caution">
    <text evidence="2">The sequence shown here is derived from an EMBL/GenBank/DDBJ whole genome shotgun (WGS) entry which is preliminary data.</text>
</comment>
<name>A0A9P5MQS1_9AGAM</name>
<feature type="compositionally biased region" description="Basic and acidic residues" evidence="1">
    <location>
        <begin position="78"/>
        <end position="94"/>
    </location>
</feature>
<gene>
    <name evidence="2" type="ORF">DFH94DRAFT_213487</name>
</gene>
<dbReference type="OrthoDB" id="3153128at2759"/>
<organism evidence="2 3">
    <name type="scientific">Russula ochroleuca</name>
    <dbReference type="NCBI Taxonomy" id="152965"/>
    <lineage>
        <taxon>Eukaryota</taxon>
        <taxon>Fungi</taxon>
        <taxon>Dikarya</taxon>
        <taxon>Basidiomycota</taxon>
        <taxon>Agaricomycotina</taxon>
        <taxon>Agaricomycetes</taxon>
        <taxon>Russulales</taxon>
        <taxon>Russulaceae</taxon>
        <taxon>Russula</taxon>
    </lineage>
</organism>
<evidence type="ECO:0000313" key="2">
    <source>
        <dbReference type="EMBL" id="KAF8470505.1"/>
    </source>
</evidence>
<sequence>MRVPAPTRLAQLAHLFSVNTAAVFGNKNTLTSSLRRHHQNPFDIRPALPSPTSTSTSTNTELSSSSESDPTFDAEMVPDDRTLVESRRHSSHSDAEDEADSVVLFSDPPEDEVYLKLQRMVASSRKRRQPASSSGHPDTSARLSIIYPLPNAESLLTHEPTPSITAATVIDGASIDPPLCTSSPLSPPPAHYKRRRAHIMSDEDHGPDLNQTAIRLSTDPESTLRFPF</sequence>
<dbReference type="EMBL" id="WHVB01000025">
    <property type="protein sequence ID" value="KAF8470505.1"/>
    <property type="molecule type" value="Genomic_DNA"/>
</dbReference>
<protein>
    <submittedName>
        <fullName evidence="2">Uncharacterized protein</fullName>
    </submittedName>
</protein>
<feature type="region of interest" description="Disordered" evidence="1">
    <location>
        <begin position="121"/>
        <end position="142"/>
    </location>
</feature>
<reference evidence="2" key="1">
    <citation type="submission" date="2019-10" db="EMBL/GenBank/DDBJ databases">
        <authorList>
            <consortium name="DOE Joint Genome Institute"/>
            <person name="Kuo A."/>
            <person name="Miyauchi S."/>
            <person name="Kiss E."/>
            <person name="Drula E."/>
            <person name="Kohler A."/>
            <person name="Sanchez-Garcia M."/>
            <person name="Andreopoulos B."/>
            <person name="Barry K.W."/>
            <person name="Bonito G."/>
            <person name="Buee M."/>
            <person name="Carver A."/>
            <person name="Chen C."/>
            <person name="Cichocki N."/>
            <person name="Clum A."/>
            <person name="Culley D."/>
            <person name="Crous P.W."/>
            <person name="Fauchery L."/>
            <person name="Girlanda M."/>
            <person name="Hayes R."/>
            <person name="Keri Z."/>
            <person name="LaButti K."/>
            <person name="Lipzen A."/>
            <person name="Lombard V."/>
            <person name="Magnuson J."/>
            <person name="Maillard F."/>
            <person name="Morin E."/>
            <person name="Murat C."/>
            <person name="Nolan M."/>
            <person name="Ohm R."/>
            <person name="Pangilinan J."/>
            <person name="Pereira M."/>
            <person name="Perotto S."/>
            <person name="Peter M."/>
            <person name="Riley R."/>
            <person name="Sitrit Y."/>
            <person name="Stielow B."/>
            <person name="Szollosi G."/>
            <person name="Zifcakova L."/>
            <person name="Stursova M."/>
            <person name="Spatafora J.W."/>
            <person name="Tedersoo L."/>
            <person name="Vaario L.-M."/>
            <person name="Yamada A."/>
            <person name="Yan M."/>
            <person name="Wang P."/>
            <person name="Xu J."/>
            <person name="Bruns T."/>
            <person name="Baldrian P."/>
            <person name="Vilgalys R."/>
            <person name="Henrissat B."/>
            <person name="Grigoriev I.V."/>
            <person name="Hibbett D."/>
            <person name="Nagy L.G."/>
            <person name="Martin F.M."/>
        </authorList>
    </citation>
    <scope>NUCLEOTIDE SEQUENCE</scope>
    <source>
        <strain evidence="2">Prilba</strain>
    </source>
</reference>
<dbReference type="AlphaFoldDB" id="A0A9P5MQS1"/>
<reference evidence="2" key="2">
    <citation type="journal article" date="2020" name="Nat. Commun.">
        <title>Large-scale genome sequencing of mycorrhizal fungi provides insights into the early evolution of symbiotic traits.</title>
        <authorList>
            <person name="Miyauchi S."/>
            <person name="Kiss E."/>
            <person name="Kuo A."/>
            <person name="Drula E."/>
            <person name="Kohler A."/>
            <person name="Sanchez-Garcia M."/>
            <person name="Morin E."/>
            <person name="Andreopoulos B."/>
            <person name="Barry K.W."/>
            <person name="Bonito G."/>
            <person name="Buee M."/>
            <person name="Carver A."/>
            <person name="Chen C."/>
            <person name="Cichocki N."/>
            <person name="Clum A."/>
            <person name="Culley D."/>
            <person name="Crous P.W."/>
            <person name="Fauchery L."/>
            <person name="Girlanda M."/>
            <person name="Hayes R.D."/>
            <person name="Keri Z."/>
            <person name="LaButti K."/>
            <person name="Lipzen A."/>
            <person name="Lombard V."/>
            <person name="Magnuson J."/>
            <person name="Maillard F."/>
            <person name="Murat C."/>
            <person name="Nolan M."/>
            <person name="Ohm R.A."/>
            <person name="Pangilinan J."/>
            <person name="Pereira M.F."/>
            <person name="Perotto S."/>
            <person name="Peter M."/>
            <person name="Pfister S."/>
            <person name="Riley R."/>
            <person name="Sitrit Y."/>
            <person name="Stielow J.B."/>
            <person name="Szollosi G."/>
            <person name="Zifcakova L."/>
            <person name="Stursova M."/>
            <person name="Spatafora J.W."/>
            <person name="Tedersoo L."/>
            <person name="Vaario L.M."/>
            <person name="Yamada A."/>
            <person name="Yan M."/>
            <person name="Wang P."/>
            <person name="Xu J."/>
            <person name="Bruns T."/>
            <person name="Baldrian P."/>
            <person name="Vilgalys R."/>
            <person name="Dunand C."/>
            <person name="Henrissat B."/>
            <person name="Grigoriev I.V."/>
            <person name="Hibbett D."/>
            <person name="Nagy L.G."/>
            <person name="Martin F.M."/>
        </authorList>
    </citation>
    <scope>NUCLEOTIDE SEQUENCE</scope>
    <source>
        <strain evidence="2">Prilba</strain>
    </source>
</reference>
<proteinExistence type="predicted"/>